<dbReference type="EMBL" id="JACRSO010000001">
    <property type="protein sequence ID" value="MBC8527855.1"/>
    <property type="molecule type" value="Genomic_DNA"/>
</dbReference>
<dbReference type="PIRSF" id="PIRSF011576">
    <property type="entry name" value="YabP"/>
    <property type="match status" value="1"/>
</dbReference>
<dbReference type="Gene3D" id="2.60.40.2000">
    <property type="match status" value="1"/>
</dbReference>
<comment type="caution">
    <text evidence="1">The sequence shown here is derived from an EMBL/GenBank/DDBJ whole genome shotgun (WGS) entry which is preliminary data.</text>
</comment>
<dbReference type="Pfam" id="PF07873">
    <property type="entry name" value="YabP"/>
    <property type="match status" value="1"/>
</dbReference>
<protein>
    <submittedName>
        <fullName evidence="1">Sporulation protein YabP</fullName>
    </submittedName>
</protein>
<organism evidence="1 2">
    <name type="scientific">Luoshenia tenuis</name>
    <dbReference type="NCBI Taxonomy" id="2763654"/>
    <lineage>
        <taxon>Bacteria</taxon>
        <taxon>Bacillati</taxon>
        <taxon>Bacillota</taxon>
        <taxon>Clostridia</taxon>
        <taxon>Christensenellales</taxon>
        <taxon>Christensenellaceae</taxon>
        <taxon>Luoshenia</taxon>
    </lineage>
</organism>
<dbReference type="InterPro" id="IPR038705">
    <property type="entry name" value="YabP_sf"/>
</dbReference>
<dbReference type="InterPro" id="IPR022476">
    <property type="entry name" value="Spore_YabP/YqfC"/>
</dbReference>
<evidence type="ECO:0000313" key="2">
    <source>
        <dbReference type="Proteomes" id="UP000654279"/>
    </source>
</evidence>
<reference evidence="1" key="1">
    <citation type="submission" date="2020-08" db="EMBL/GenBank/DDBJ databases">
        <title>Genome public.</title>
        <authorList>
            <person name="Liu C."/>
            <person name="Sun Q."/>
        </authorList>
    </citation>
    <scope>NUCLEOTIDE SEQUENCE</scope>
    <source>
        <strain evidence="1">NSJ-44</strain>
    </source>
</reference>
<dbReference type="NCBIfam" id="TIGR02892">
    <property type="entry name" value="spore_yabP"/>
    <property type="match status" value="1"/>
</dbReference>
<dbReference type="Proteomes" id="UP000654279">
    <property type="component" value="Unassembled WGS sequence"/>
</dbReference>
<accession>A0A926HLR5</accession>
<dbReference type="InterPro" id="IPR012504">
    <property type="entry name" value="Spore_YabP"/>
</dbReference>
<keyword evidence="2" id="KW-1185">Reference proteome</keyword>
<proteinExistence type="predicted"/>
<dbReference type="GO" id="GO:0030435">
    <property type="term" value="P:sporulation resulting in formation of a cellular spore"/>
    <property type="evidence" value="ECO:0007669"/>
    <property type="project" value="InterPro"/>
</dbReference>
<gene>
    <name evidence="1" type="primary">yabP</name>
    <name evidence="1" type="ORF">H8699_00190</name>
</gene>
<evidence type="ECO:0000313" key="1">
    <source>
        <dbReference type="EMBL" id="MBC8527855.1"/>
    </source>
</evidence>
<sequence>MDDKKPMRVRQHTIMIDNRERVVITGVQDVDSFNEVEVVLMTDVGILSILGQDLHIAKLSLDEGQLVIEGMIAAADYNDAQPAQKGGGGLMSRFFR</sequence>
<dbReference type="AlphaFoldDB" id="A0A926HLR5"/>
<name>A0A926HLR5_9FIRM</name>